<protein>
    <submittedName>
        <fullName evidence="3">Uncharacterized protein</fullName>
    </submittedName>
</protein>
<evidence type="ECO:0000313" key="3">
    <source>
        <dbReference type="EMBL" id="CAK6969462.1"/>
    </source>
</evidence>
<dbReference type="AlphaFoldDB" id="A0AAV1PCD0"/>
<dbReference type="Proteomes" id="UP001314229">
    <property type="component" value="Unassembled WGS sequence"/>
</dbReference>
<accession>A0AAV1PCD0</accession>
<feature type="region of interest" description="Disordered" evidence="1">
    <location>
        <begin position="260"/>
        <end position="283"/>
    </location>
</feature>
<reference evidence="3 4" key="1">
    <citation type="submission" date="2024-01" db="EMBL/GenBank/DDBJ databases">
        <authorList>
            <person name="Alioto T."/>
            <person name="Alioto T."/>
            <person name="Gomez Garrido J."/>
        </authorList>
    </citation>
    <scope>NUCLEOTIDE SEQUENCE [LARGE SCALE GENOMIC DNA]</scope>
</reference>
<evidence type="ECO:0000256" key="2">
    <source>
        <dbReference type="SAM" id="SignalP"/>
    </source>
</evidence>
<evidence type="ECO:0000256" key="1">
    <source>
        <dbReference type="SAM" id="MobiDB-lite"/>
    </source>
</evidence>
<dbReference type="EMBL" id="CAWUFR010000136">
    <property type="protein sequence ID" value="CAK6969462.1"/>
    <property type="molecule type" value="Genomic_DNA"/>
</dbReference>
<feature type="region of interest" description="Disordered" evidence="1">
    <location>
        <begin position="203"/>
        <end position="222"/>
    </location>
</feature>
<feature type="compositionally biased region" description="Low complexity" evidence="1">
    <location>
        <begin position="441"/>
        <end position="490"/>
    </location>
</feature>
<organism evidence="3 4">
    <name type="scientific">Scomber scombrus</name>
    <name type="common">Atlantic mackerel</name>
    <name type="synonym">Scomber vernalis</name>
    <dbReference type="NCBI Taxonomy" id="13677"/>
    <lineage>
        <taxon>Eukaryota</taxon>
        <taxon>Metazoa</taxon>
        <taxon>Chordata</taxon>
        <taxon>Craniata</taxon>
        <taxon>Vertebrata</taxon>
        <taxon>Euteleostomi</taxon>
        <taxon>Actinopterygii</taxon>
        <taxon>Neopterygii</taxon>
        <taxon>Teleostei</taxon>
        <taxon>Neoteleostei</taxon>
        <taxon>Acanthomorphata</taxon>
        <taxon>Pelagiaria</taxon>
        <taxon>Scombriformes</taxon>
        <taxon>Scombridae</taxon>
        <taxon>Scomber</taxon>
    </lineage>
</organism>
<keyword evidence="4" id="KW-1185">Reference proteome</keyword>
<sequence>MAGEDGRRCTSRQTVAVILLLCSLVPSLDCFRWQGLVKKAKQNRVVGEAIVMDERTGSILFNGKELNSQPVSPFVAATENEEVLHVDLAQSDGTGLSEQASQLANDMAHEAAWKHLNPALHCGQSKMKFKAMGPGAAALQLDMGNARPLPLIQVPEPCGYSIRQNALGLALVVPYDGCYVIQENGNYVLPMSWRETPVTFTCPMSPNPETPTTTTPTTTTPTTTIANAAQQPSYIYDPSSLYPPPWYYLYNMDMMTPAPTTDTASPTTTAKPDVTTKNAEKPPPMKLPAHYHYPYYPYHHHYPLPNLPVMTTTTPKPTTGAQIPQEPQKPHYQLYYPFNTGPHLPVMTTTTPKPTTGAKIPQEPQKPHYQLYYPFNTGPHLPVMTTTTPKPTTGAKIPQEPQKPHYQLYYPFNTGPQFPGFPYNQVIQDLYGKPPQPQEPQQPVQTIQLPAPTTTTAKPSPTTKPTTVSTPSTSSTTVSTTKACSSTTKPSSSFTGPTITYFPYSDLPFAAYTSNRARKIPDQYMPETGYKSGLQAQAHPHLGMHYWPPFAQVSTLNR</sequence>
<feature type="signal peptide" evidence="2">
    <location>
        <begin position="1"/>
        <end position="30"/>
    </location>
</feature>
<comment type="caution">
    <text evidence="3">The sequence shown here is derived from an EMBL/GenBank/DDBJ whole genome shotgun (WGS) entry which is preliminary data.</text>
</comment>
<proteinExistence type="predicted"/>
<gene>
    <name evidence="3" type="ORF">FSCOSCO3_A037997</name>
</gene>
<name>A0AAV1PCD0_SCOSC</name>
<feature type="compositionally biased region" description="Low complexity" evidence="1">
    <location>
        <begin position="210"/>
        <end position="222"/>
    </location>
</feature>
<feature type="region of interest" description="Disordered" evidence="1">
    <location>
        <begin position="432"/>
        <end position="490"/>
    </location>
</feature>
<evidence type="ECO:0000313" key="4">
    <source>
        <dbReference type="Proteomes" id="UP001314229"/>
    </source>
</evidence>
<keyword evidence="2" id="KW-0732">Signal</keyword>
<feature type="chain" id="PRO_5043471927" evidence="2">
    <location>
        <begin position="31"/>
        <end position="558"/>
    </location>
</feature>
<feature type="compositionally biased region" description="Low complexity" evidence="1">
    <location>
        <begin position="260"/>
        <end position="273"/>
    </location>
</feature>